<accession>A0AAD3M5S4</accession>
<organism evidence="1 2">
    <name type="scientific">Lates japonicus</name>
    <name type="common">Japanese lates</name>
    <dbReference type="NCBI Taxonomy" id="270547"/>
    <lineage>
        <taxon>Eukaryota</taxon>
        <taxon>Metazoa</taxon>
        <taxon>Chordata</taxon>
        <taxon>Craniata</taxon>
        <taxon>Vertebrata</taxon>
        <taxon>Euteleostomi</taxon>
        <taxon>Actinopterygii</taxon>
        <taxon>Neopterygii</taxon>
        <taxon>Teleostei</taxon>
        <taxon>Neoteleostei</taxon>
        <taxon>Acanthomorphata</taxon>
        <taxon>Carangaria</taxon>
        <taxon>Carangaria incertae sedis</taxon>
        <taxon>Centropomidae</taxon>
        <taxon>Lates</taxon>
    </lineage>
</organism>
<proteinExistence type="predicted"/>
<gene>
    <name evidence="1" type="ORF">AKAME5_000199100</name>
</gene>
<evidence type="ECO:0000313" key="1">
    <source>
        <dbReference type="EMBL" id="GLD47919.1"/>
    </source>
</evidence>
<dbReference type="AlphaFoldDB" id="A0AAD3M5S4"/>
<sequence length="180" mass="19070">MTSLGSHHDVAIITPGPVLRAGSNLTASCWIPDLGVRPALCSGRWAATVPSSLYRVLSPTSLSMALADSASRQASGDNLVLSQPQGTHILAAPASDRDASREQSILTCWSRNTKDLTCSWAPRRKGEPTLVPSDAVRRSVRITLIACYSAASPGTCTSSALWKSGWRPPNQLGFSDVITP</sequence>
<reference evidence="1" key="1">
    <citation type="submission" date="2022-08" db="EMBL/GenBank/DDBJ databases">
        <title>Genome sequencing of akame (Lates japonicus).</title>
        <authorList>
            <person name="Hashiguchi Y."/>
            <person name="Takahashi H."/>
        </authorList>
    </citation>
    <scope>NUCLEOTIDE SEQUENCE</scope>
    <source>
        <strain evidence="1">Kochi</strain>
    </source>
</reference>
<evidence type="ECO:0000313" key="2">
    <source>
        <dbReference type="Proteomes" id="UP001279410"/>
    </source>
</evidence>
<dbReference type="EMBL" id="BRZM01000004">
    <property type="protein sequence ID" value="GLD47919.1"/>
    <property type="molecule type" value="Genomic_DNA"/>
</dbReference>
<comment type="caution">
    <text evidence="1">The sequence shown here is derived from an EMBL/GenBank/DDBJ whole genome shotgun (WGS) entry which is preliminary data.</text>
</comment>
<keyword evidence="2" id="KW-1185">Reference proteome</keyword>
<name>A0AAD3M5S4_LATJO</name>
<keyword evidence="1" id="KW-0675">Receptor</keyword>
<dbReference type="Proteomes" id="UP001279410">
    <property type="component" value="Unassembled WGS sequence"/>
</dbReference>
<protein>
    <submittedName>
        <fullName evidence="1">Cytokine receptor-like factor 1 isoform X1</fullName>
    </submittedName>
</protein>